<sequence length="105" mass="11934">MFTLPLEPLQMIFLGILTVVQLTYHHKSKFSNTESDFKGKEKLLVGNGKSVNISRVGRALIPSNASHESLLLDRNLYVPKMTKNLLSASQLNRDNDVCVEFYFDF</sequence>
<evidence type="ECO:0000313" key="3">
    <source>
        <dbReference type="Proteomes" id="UP000237105"/>
    </source>
</evidence>
<organism evidence="2 3">
    <name type="scientific">Parasponia andersonii</name>
    <name type="common">Sponia andersonii</name>
    <dbReference type="NCBI Taxonomy" id="3476"/>
    <lineage>
        <taxon>Eukaryota</taxon>
        <taxon>Viridiplantae</taxon>
        <taxon>Streptophyta</taxon>
        <taxon>Embryophyta</taxon>
        <taxon>Tracheophyta</taxon>
        <taxon>Spermatophyta</taxon>
        <taxon>Magnoliopsida</taxon>
        <taxon>eudicotyledons</taxon>
        <taxon>Gunneridae</taxon>
        <taxon>Pentapetalae</taxon>
        <taxon>rosids</taxon>
        <taxon>fabids</taxon>
        <taxon>Rosales</taxon>
        <taxon>Cannabaceae</taxon>
        <taxon>Parasponia</taxon>
    </lineage>
</organism>
<accession>A0A2P5CSN6</accession>
<evidence type="ECO:0000259" key="1">
    <source>
        <dbReference type="Pfam" id="PF22936"/>
    </source>
</evidence>
<keyword evidence="3" id="KW-1185">Reference proteome</keyword>
<dbReference type="AlphaFoldDB" id="A0A2P5CSN6"/>
<dbReference type="EMBL" id="JXTB01000099">
    <property type="protein sequence ID" value="PON64031.1"/>
    <property type="molecule type" value="Genomic_DNA"/>
</dbReference>
<proteinExistence type="predicted"/>
<comment type="caution">
    <text evidence="2">The sequence shown here is derived from an EMBL/GenBank/DDBJ whole genome shotgun (WGS) entry which is preliminary data.</text>
</comment>
<dbReference type="Pfam" id="PF22936">
    <property type="entry name" value="Pol_BBD"/>
    <property type="match status" value="1"/>
</dbReference>
<feature type="domain" description="Retrovirus-related Pol polyprotein from transposon TNT 1-94-like beta-barrel" evidence="1">
    <location>
        <begin position="25"/>
        <end position="93"/>
    </location>
</feature>
<dbReference type="InterPro" id="IPR054722">
    <property type="entry name" value="PolX-like_BBD"/>
</dbReference>
<gene>
    <name evidence="2" type="ORF">PanWU01x14_127980</name>
</gene>
<reference evidence="3" key="1">
    <citation type="submission" date="2016-06" db="EMBL/GenBank/DDBJ databases">
        <title>Parallel loss of symbiosis genes in relatives of nitrogen-fixing non-legume Parasponia.</title>
        <authorList>
            <person name="Van Velzen R."/>
            <person name="Holmer R."/>
            <person name="Bu F."/>
            <person name="Rutten L."/>
            <person name="Van Zeijl A."/>
            <person name="Liu W."/>
            <person name="Santuari L."/>
            <person name="Cao Q."/>
            <person name="Sharma T."/>
            <person name="Shen D."/>
            <person name="Roswanjaya Y."/>
            <person name="Wardhani T."/>
            <person name="Kalhor M.S."/>
            <person name="Jansen J."/>
            <person name="Van den Hoogen J."/>
            <person name="Gungor B."/>
            <person name="Hartog M."/>
            <person name="Hontelez J."/>
            <person name="Verver J."/>
            <person name="Yang W.-C."/>
            <person name="Schijlen E."/>
            <person name="Repin R."/>
            <person name="Schilthuizen M."/>
            <person name="Schranz E."/>
            <person name="Heidstra R."/>
            <person name="Miyata K."/>
            <person name="Fedorova E."/>
            <person name="Kohlen W."/>
            <person name="Bisseling T."/>
            <person name="Smit S."/>
            <person name="Geurts R."/>
        </authorList>
    </citation>
    <scope>NUCLEOTIDE SEQUENCE [LARGE SCALE GENOMIC DNA]</scope>
    <source>
        <strain evidence="3">cv. WU1-14</strain>
    </source>
</reference>
<protein>
    <recommendedName>
        <fullName evidence="1">Retrovirus-related Pol polyprotein from transposon TNT 1-94-like beta-barrel domain-containing protein</fullName>
    </recommendedName>
</protein>
<dbReference type="Proteomes" id="UP000237105">
    <property type="component" value="Unassembled WGS sequence"/>
</dbReference>
<name>A0A2P5CSN6_PARAD</name>
<dbReference type="OrthoDB" id="1194573at2759"/>
<evidence type="ECO:0000313" key="2">
    <source>
        <dbReference type="EMBL" id="PON64031.1"/>
    </source>
</evidence>